<reference evidence="3" key="1">
    <citation type="journal article" date="2013" name="Genome Announc.">
        <title>Complete Chromosome Sequence of Carnobacterium maltaromaticum LMA 28.</title>
        <authorList>
            <person name="Cailliez-Grimal C."/>
            <person name="Chaillou S."/>
            <person name="Anba-Mondoloni J."/>
            <person name="Loux V."/>
            <person name="Afzal M.I."/>
            <person name="Rahman A."/>
            <person name="Kergourlay G."/>
            <person name="Champomier-Verges M.C."/>
            <person name="Zagorec M."/>
            <person name="Dalgaard P."/>
            <person name="Leisner J.J."/>
            <person name="Prevost H."/>
            <person name="Revol-Junelles A.M."/>
            <person name="Borges F."/>
        </authorList>
    </citation>
    <scope>NUCLEOTIDE SEQUENCE</scope>
    <source>
        <strain evidence="3">LMA28</strain>
    </source>
</reference>
<feature type="transmembrane region" description="Helical" evidence="1">
    <location>
        <begin position="12"/>
        <end position="28"/>
    </location>
</feature>
<keyword evidence="1" id="KW-1133">Transmembrane helix</keyword>
<gene>
    <name evidence="2" type="ORF">BN424_974</name>
</gene>
<proteinExistence type="predicted"/>
<keyword evidence="1" id="KW-0812">Transmembrane</keyword>
<accession>K8EF71</accession>
<dbReference type="HOGENOM" id="CLU_2895711_0_0_9"/>
<evidence type="ECO:0000313" key="2">
    <source>
        <dbReference type="EMBL" id="CCO10438.2"/>
    </source>
</evidence>
<protein>
    <submittedName>
        <fullName evidence="2">Membrane protein</fullName>
    </submittedName>
</protein>
<dbReference type="KEGG" id="cml:BN424_974"/>
<dbReference type="EMBL" id="HE999757">
    <property type="protein sequence ID" value="CCO10438.2"/>
    <property type="molecule type" value="Genomic_DNA"/>
</dbReference>
<evidence type="ECO:0000256" key="1">
    <source>
        <dbReference type="SAM" id="Phobius"/>
    </source>
</evidence>
<dbReference type="AlphaFoldDB" id="K8EF71"/>
<keyword evidence="3" id="KW-1185">Reference proteome</keyword>
<dbReference type="Proteomes" id="UP000000212">
    <property type="component" value="Chromosome"/>
</dbReference>
<dbReference type="RefSeq" id="WP_015075836.1">
    <property type="nucleotide sequence ID" value="NC_019425.2"/>
</dbReference>
<sequence>MKIKKTIKENLILRIVLYLLIGIPVGLLMIDNEIVLGLGMMLLFLTALKPESSKKRKRKNKI</sequence>
<evidence type="ECO:0000313" key="3">
    <source>
        <dbReference type="Proteomes" id="UP000000212"/>
    </source>
</evidence>
<organism evidence="2 3">
    <name type="scientific">Carnobacterium maltaromaticum LMA28</name>
    <dbReference type="NCBI Taxonomy" id="1234679"/>
    <lineage>
        <taxon>Bacteria</taxon>
        <taxon>Bacillati</taxon>
        <taxon>Bacillota</taxon>
        <taxon>Bacilli</taxon>
        <taxon>Lactobacillales</taxon>
        <taxon>Carnobacteriaceae</taxon>
        <taxon>Carnobacterium</taxon>
    </lineage>
</organism>
<keyword evidence="1" id="KW-0472">Membrane</keyword>
<name>K8EF71_CARML</name>
<feature type="transmembrane region" description="Helical" evidence="1">
    <location>
        <begin position="34"/>
        <end position="51"/>
    </location>
</feature>